<protein>
    <recommendedName>
        <fullName evidence="5">Pentatricopeptide repeat-containing protein</fullName>
    </recommendedName>
</protein>
<dbReference type="EMBL" id="JAUESC010000002">
    <property type="protein sequence ID" value="KAK0606467.1"/>
    <property type="molecule type" value="Genomic_DNA"/>
</dbReference>
<evidence type="ECO:0000313" key="4">
    <source>
        <dbReference type="Proteomes" id="UP001168877"/>
    </source>
</evidence>
<gene>
    <name evidence="3" type="ORF">LWI29_038083</name>
</gene>
<evidence type="ECO:0000313" key="3">
    <source>
        <dbReference type="EMBL" id="KAK0606467.1"/>
    </source>
</evidence>
<dbReference type="Gene3D" id="1.25.40.10">
    <property type="entry name" value="Tetratricopeptide repeat domain"/>
    <property type="match status" value="1"/>
</dbReference>
<dbReference type="PANTHER" id="PTHR47926">
    <property type="entry name" value="PENTATRICOPEPTIDE REPEAT-CONTAINING PROTEIN"/>
    <property type="match status" value="1"/>
</dbReference>
<name>A0AA39THD2_ACESA</name>
<sequence length="116" mass="13293">MEECTEIISNQGTWVSILLAYSHVGALQQWMKIHGRVIKDRLYLDVFVGTCLIDMYGKCGRLDDAMSLFYQMPRRTSIHWNAIISCHGVHGHGDKALNLFREMLDKGVKPDHITFV</sequence>
<evidence type="ECO:0000256" key="1">
    <source>
        <dbReference type="ARBA" id="ARBA00022737"/>
    </source>
</evidence>
<dbReference type="InterPro" id="IPR002885">
    <property type="entry name" value="PPR_rpt"/>
</dbReference>
<dbReference type="AlphaFoldDB" id="A0AA39THD2"/>
<organism evidence="3 4">
    <name type="scientific">Acer saccharum</name>
    <name type="common">Sugar maple</name>
    <dbReference type="NCBI Taxonomy" id="4024"/>
    <lineage>
        <taxon>Eukaryota</taxon>
        <taxon>Viridiplantae</taxon>
        <taxon>Streptophyta</taxon>
        <taxon>Embryophyta</taxon>
        <taxon>Tracheophyta</taxon>
        <taxon>Spermatophyta</taxon>
        <taxon>Magnoliopsida</taxon>
        <taxon>eudicotyledons</taxon>
        <taxon>Gunneridae</taxon>
        <taxon>Pentapetalae</taxon>
        <taxon>rosids</taxon>
        <taxon>malvids</taxon>
        <taxon>Sapindales</taxon>
        <taxon>Sapindaceae</taxon>
        <taxon>Hippocastanoideae</taxon>
        <taxon>Acereae</taxon>
        <taxon>Acer</taxon>
    </lineage>
</organism>
<evidence type="ECO:0008006" key="5">
    <source>
        <dbReference type="Google" id="ProtNLM"/>
    </source>
</evidence>
<dbReference type="GO" id="GO:0009451">
    <property type="term" value="P:RNA modification"/>
    <property type="evidence" value="ECO:0007669"/>
    <property type="project" value="InterPro"/>
</dbReference>
<accession>A0AA39THD2</accession>
<dbReference type="Pfam" id="PF13041">
    <property type="entry name" value="PPR_2"/>
    <property type="match status" value="1"/>
</dbReference>
<dbReference type="Proteomes" id="UP001168877">
    <property type="component" value="Unassembled WGS sequence"/>
</dbReference>
<dbReference type="PROSITE" id="PS51375">
    <property type="entry name" value="PPR"/>
    <property type="match status" value="2"/>
</dbReference>
<dbReference type="FunFam" id="1.25.40.10:FF:000073">
    <property type="entry name" value="Pentatricopeptide repeat-containing protein chloroplastic"/>
    <property type="match status" value="1"/>
</dbReference>
<dbReference type="InterPro" id="IPR046960">
    <property type="entry name" value="PPR_At4g14850-like_plant"/>
</dbReference>
<keyword evidence="4" id="KW-1185">Reference proteome</keyword>
<feature type="repeat" description="PPR" evidence="2">
    <location>
        <begin position="45"/>
        <end position="75"/>
    </location>
</feature>
<dbReference type="InterPro" id="IPR011990">
    <property type="entry name" value="TPR-like_helical_dom_sf"/>
</dbReference>
<dbReference type="GO" id="GO:0003723">
    <property type="term" value="F:RNA binding"/>
    <property type="evidence" value="ECO:0007669"/>
    <property type="project" value="InterPro"/>
</dbReference>
<evidence type="ECO:0000256" key="2">
    <source>
        <dbReference type="PROSITE-ProRule" id="PRU00708"/>
    </source>
</evidence>
<feature type="repeat" description="PPR" evidence="2">
    <location>
        <begin position="76"/>
        <end position="110"/>
    </location>
</feature>
<dbReference type="NCBIfam" id="TIGR00756">
    <property type="entry name" value="PPR"/>
    <property type="match status" value="2"/>
</dbReference>
<dbReference type="PANTHER" id="PTHR47926:SF486">
    <property type="entry name" value="(WILD MALAYSIAN BANANA) HYPOTHETICAL PROTEIN"/>
    <property type="match status" value="1"/>
</dbReference>
<reference evidence="3" key="1">
    <citation type="journal article" date="2022" name="Plant J.">
        <title>Strategies of tolerance reflected in two North American maple genomes.</title>
        <authorList>
            <person name="McEvoy S.L."/>
            <person name="Sezen U.U."/>
            <person name="Trouern-Trend A."/>
            <person name="McMahon S.M."/>
            <person name="Schaberg P.G."/>
            <person name="Yang J."/>
            <person name="Wegrzyn J.L."/>
            <person name="Swenson N.G."/>
        </authorList>
    </citation>
    <scope>NUCLEOTIDE SEQUENCE</scope>
    <source>
        <strain evidence="3">NS2018</strain>
    </source>
</reference>
<dbReference type="Pfam" id="PF01535">
    <property type="entry name" value="PPR"/>
    <property type="match status" value="1"/>
</dbReference>
<proteinExistence type="predicted"/>
<reference evidence="3" key="2">
    <citation type="submission" date="2023-06" db="EMBL/GenBank/DDBJ databases">
        <authorList>
            <person name="Swenson N.G."/>
            <person name="Wegrzyn J.L."/>
            <person name="Mcevoy S.L."/>
        </authorList>
    </citation>
    <scope>NUCLEOTIDE SEQUENCE</scope>
    <source>
        <strain evidence="3">NS2018</strain>
        <tissue evidence="3">Leaf</tissue>
    </source>
</reference>
<comment type="caution">
    <text evidence="3">The sequence shown here is derived from an EMBL/GenBank/DDBJ whole genome shotgun (WGS) entry which is preliminary data.</text>
</comment>
<keyword evidence="1" id="KW-0677">Repeat</keyword>